<sequence length="201" mass="21796">MSKTLLVPGLNGSGEGHWQRFWAADHDDAVLIEQDRWEYPVLRDWLSRLEDALLATSGAYLVGHSLGSVLIAHLADRPAGRLVKGALLVAPCDVGLTGVLHPGLLRFGEMPQTPLPFPALVVGSRNDPYMPLDGLRRHASAWQADIVDLGEAGHINIASGFGRWTGGYDLLSLLRARGRRRKGGKGNPVQDMAETTERPAP</sequence>
<gene>
    <name evidence="2" type="ORF">DEM27_13345</name>
</gene>
<dbReference type="InterPro" id="IPR029058">
    <property type="entry name" value="AB_hydrolase_fold"/>
</dbReference>
<evidence type="ECO:0000313" key="3">
    <source>
        <dbReference type="Proteomes" id="UP000245252"/>
    </source>
</evidence>
<dbReference type="InterPro" id="IPR010662">
    <property type="entry name" value="RBBP9/YdeN"/>
</dbReference>
<dbReference type="OrthoDB" id="9804993at2"/>
<keyword evidence="3" id="KW-1185">Reference proteome</keyword>
<dbReference type="AlphaFoldDB" id="A0A2U2DQS5"/>
<evidence type="ECO:0000313" key="2">
    <source>
        <dbReference type="EMBL" id="PWE55665.1"/>
    </source>
</evidence>
<name>A0A2U2DQS5_9HYPH</name>
<accession>A0A2U2DQS5</accession>
<dbReference type="SUPFAM" id="SSF53474">
    <property type="entry name" value="alpha/beta-Hydrolases"/>
    <property type="match status" value="1"/>
</dbReference>
<evidence type="ECO:0008006" key="4">
    <source>
        <dbReference type="Google" id="ProtNLM"/>
    </source>
</evidence>
<dbReference type="Pfam" id="PF06821">
    <property type="entry name" value="Ser_hydrolase"/>
    <property type="match status" value="1"/>
</dbReference>
<dbReference type="Proteomes" id="UP000245252">
    <property type="component" value="Unassembled WGS sequence"/>
</dbReference>
<dbReference type="EMBL" id="QFBC01000005">
    <property type="protein sequence ID" value="PWE55665.1"/>
    <property type="molecule type" value="Genomic_DNA"/>
</dbReference>
<feature type="region of interest" description="Disordered" evidence="1">
    <location>
        <begin position="179"/>
        <end position="201"/>
    </location>
</feature>
<organism evidence="2 3">
    <name type="scientific">Metarhizobium album</name>
    <dbReference type="NCBI Taxonomy" id="2182425"/>
    <lineage>
        <taxon>Bacteria</taxon>
        <taxon>Pseudomonadati</taxon>
        <taxon>Pseudomonadota</taxon>
        <taxon>Alphaproteobacteria</taxon>
        <taxon>Hyphomicrobiales</taxon>
        <taxon>Rhizobiaceae</taxon>
        <taxon>Metarhizobium</taxon>
    </lineage>
</organism>
<protein>
    <recommendedName>
        <fullName evidence="4">Alpha/beta hydrolase</fullName>
    </recommendedName>
</protein>
<reference evidence="2 3" key="1">
    <citation type="submission" date="2018-05" db="EMBL/GenBank/DDBJ databases">
        <title>The draft genome of strain NS-104.</title>
        <authorList>
            <person name="Hang P."/>
            <person name="Jiang J."/>
        </authorList>
    </citation>
    <scope>NUCLEOTIDE SEQUENCE [LARGE SCALE GENOMIC DNA]</scope>
    <source>
        <strain evidence="2 3">NS-104</strain>
    </source>
</reference>
<comment type="caution">
    <text evidence="2">The sequence shown here is derived from an EMBL/GenBank/DDBJ whole genome shotgun (WGS) entry which is preliminary data.</text>
</comment>
<dbReference type="Gene3D" id="3.40.50.1820">
    <property type="entry name" value="alpha/beta hydrolase"/>
    <property type="match status" value="1"/>
</dbReference>
<proteinExistence type="predicted"/>
<dbReference type="RefSeq" id="WP_109458742.1">
    <property type="nucleotide sequence ID" value="NZ_QFBC01000005.1"/>
</dbReference>
<dbReference type="GO" id="GO:0016787">
    <property type="term" value="F:hydrolase activity"/>
    <property type="evidence" value="ECO:0007669"/>
    <property type="project" value="InterPro"/>
</dbReference>
<evidence type="ECO:0000256" key="1">
    <source>
        <dbReference type="SAM" id="MobiDB-lite"/>
    </source>
</evidence>